<dbReference type="GO" id="GO:0006974">
    <property type="term" value="P:DNA damage response"/>
    <property type="evidence" value="ECO:0007669"/>
    <property type="project" value="TreeGrafter"/>
</dbReference>
<organism evidence="3 4">
    <name type="scientific">Methylorubrum extorquens</name>
    <name type="common">Methylobacterium dichloromethanicum</name>
    <name type="synonym">Methylobacterium extorquens</name>
    <dbReference type="NCBI Taxonomy" id="408"/>
    <lineage>
        <taxon>Bacteria</taxon>
        <taxon>Pseudomonadati</taxon>
        <taxon>Pseudomonadota</taxon>
        <taxon>Alphaproteobacteria</taxon>
        <taxon>Hyphomicrobiales</taxon>
        <taxon>Methylobacteriaceae</taxon>
        <taxon>Methylorubrum</taxon>
    </lineage>
</organism>
<dbReference type="AlphaFoldDB" id="A0AAX3WLN0"/>
<feature type="signal peptide" evidence="2">
    <location>
        <begin position="1"/>
        <end position="26"/>
    </location>
</feature>
<dbReference type="PANTHER" id="PTHR34387">
    <property type="entry name" value="SLR1258 PROTEIN"/>
    <property type="match status" value="1"/>
</dbReference>
<evidence type="ECO:0000313" key="3">
    <source>
        <dbReference type="EMBL" id="WHQ72465.1"/>
    </source>
</evidence>
<name>A0AAX3WLN0_METEX</name>
<dbReference type="InterPro" id="IPR052022">
    <property type="entry name" value="26kDa_periplasmic_antigen"/>
</dbReference>
<protein>
    <submittedName>
        <fullName evidence="3">SIMPL domain-containing protein</fullName>
    </submittedName>
</protein>
<dbReference type="InterPro" id="IPR007497">
    <property type="entry name" value="SIMPL/DUF541"/>
</dbReference>
<feature type="chain" id="PRO_5043791610" evidence="2">
    <location>
        <begin position="27"/>
        <end position="254"/>
    </location>
</feature>
<dbReference type="RefSeq" id="WP_283536208.1">
    <property type="nucleotide sequence ID" value="NZ_CP073633.1"/>
</dbReference>
<evidence type="ECO:0000313" key="4">
    <source>
        <dbReference type="Proteomes" id="UP001223720"/>
    </source>
</evidence>
<dbReference type="Gene3D" id="3.30.110.170">
    <property type="entry name" value="Protein of unknown function (DUF541), domain 1"/>
    <property type="match status" value="1"/>
</dbReference>
<reference evidence="3" key="1">
    <citation type="journal article" date="2022" name="Biotechnol. Bioprocess Eng.">
        <title>Pan-genome Analysis Reveals Comparative Genomic Features of Central Metabolic Pathways in Methylorubrum extorquens.</title>
        <authorList>
            <person name="Lee G.M."/>
            <person name="Scott-Nevros Z.K."/>
            <person name="Lee S.-M."/>
            <person name="Kim D."/>
        </authorList>
    </citation>
    <scope>NUCLEOTIDE SEQUENCE</scope>
    <source>
        <strain evidence="3">ATCC 55366</strain>
    </source>
</reference>
<sequence length="254" mass="27554">MIHPLPFKAPALAAFMATLLLGPAAAQSSNENSPPSRGSVLTVHGAGSFEQKPDYGRFEVSLVTQDKTLEATVSAHEERAGSAIEVLRRFEQAGVKIERSRFRLDEDRSGGYQPPQNPGHRPPPPKKSATPFTATTTFILKANGIDQLNATMSRIAETGLLRVQSVTFKVENERAALLEARRAAMLDARQQAKVYAEAADVTLVEINAITDGEASPSEVGEADMPRSLRRIQIVPPATISFNATVNVTWRISPR</sequence>
<feature type="region of interest" description="Disordered" evidence="1">
    <location>
        <begin position="101"/>
        <end position="131"/>
    </location>
</feature>
<keyword evidence="2" id="KW-0732">Signal</keyword>
<accession>A0AAX3WLN0</accession>
<proteinExistence type="predicted"/>
<feature type="compositionally biased region" description="Pro residues" evidence="1">
    <location>
        <begin position="115"/>
        <end position="126"/>
    </location>
</feature>
<dbReference type="Pfam" id="PF04402">
    <property type="entry name" value="SIMPL"/>
    <property type="match status" value="1"/>
</dbReference>
<dbReference type="EMBL" id="CP073633">
    <property type="protein sequence ID" value="WHQ72465.1"/>
    <property type="molecule type" value="Genomic_DNA"/>
</dbReference>
<gene>
    <name evidence="3" type="ORF">KEC54_13375</name>
</gene>
<dbReference type="Gene3D" id="3.30.70.2970">
    <property type="entry name" value="Protein of unknown function (DUF541), domain 2"/>
    <property type="match status" value="1"/>
</dbReference>
<dbReference type="PANTHER" id="PTHR34387:SF1">
    <property type="entry name" value="PERIPLASMIC IMMUNOGENIC PROTEIN"/>
    <property type="match status" value="1"/>
</dbReference>
<dbReference type="Proteomes" id="UP001223720">
    <property type="component" value="Chromosome"/>
</dbReference>
<evidence type="ECO:0000256" key="1">
    <source>
        <dbReference type="SAM" id="MobiDB-lite"/>
    </source>
</evidence>
<evidence type="ECO:0000256" key="2">
    <source>
        <dbReference type="SAM" id="SignalP"/>
    </source>
</evidence>